<gene>
    <name evidence="4" type="ORF">BCR32DRAFT_268600</name>
</gene>
<dbReference type="InterPro" id="IPR036322">
    <property type="entry name" value="WD40_repeat_dom_sf"/>
</dbReference>
<dbReference type="InterPro" id="IPR044230">
    <property type="entry name" value="GTF3C4"/>
</dbReference>
<name>A0A1Y1X539_9FUNG</name>
<evidence type="ECO:0000259" key="3">
    <source>
        <dbReference type="Pfam" id="PF12660"/>
    </source>
</evidence>
<dbReference type="InterPro" id="IPR024761">
    <property type="entry name" value="TFIIIC_delta_N"/>
</dbReference>
<sequence length="816" mass="94240">MDLFKDLNFIFNSLPSYPCSLLKSSANQIAIVTQTGVFIHTPRERKNITDSQWDRTSITNNIKYQKHYKVIKDQCFRISELTDQFRCAVWSPLQCSLLGGCMLITVTTGNQVLLYEADSNPSIEEWKIVTNFTKLLQQHYKFDLNTLTNEDINKIEIISVDWSPYNNNDDISLIALGSKAGNITIWKFENDIRYFTSVDLFDTYVYSMKWTNWYFSDNGDGYIYLIAGSCEGEIKAVKFKINLKTKKCHIKIKSISSSDNLIVSIIELSEDYNNDGKCSLAVVKGTLINIYDLDLKSDHFIQKNTMKSFSIPYVMTIGSLQFYDYDNIIRIYTMDGKAIDIDITTKGGEEDKNGLIIKNDNTLSFLKAIFYHPVENQDESEINKTQSFLNFVEENSAVPRYFGAQKSMNELCDTILYITYAPKAMNYRTSSSSYCYLLVYSNYLIKGPSDIFETNVIKNIDHWLKDELLFQKYTPSCLLWDIIQYTEKVKNNNEDASENFCMKVINHLMTYNKNQEYINDIIDIKVDEEGSKNPSLYILKLAKQLYRNKIINSLKLINSFIQSIKFLLLEKHSKQVNIIKQKNVEIIHNYYARNFIHLFLKLNISKYYNDEQSVISILLICDSLLKQYKINKDILPIIKKIYLLIKKNCKSSSDSINVNNELQIISDIENGIIEKREKEIALKKENSNSKTQETNNSNTSTTTTTTTTTNNNNNNNNIEDDIIHLTSREKCPACLTNISYKWISYGVCENGHSWDRCSNTLLITSTPYIKSCQSCNCKALVDAHPRSNIKVPLIVKDIQNHFKSCIYCGNQFKYLL</sequence>
<proteinExistence type="predicted"/>
<dbReference type="PANTHER" id="PTHR15496:SF2">
    <property type="entry name" value="GENERAL TRANSCRIPTION FACTOR 3C POLYPEPTIDE 4"/>
    <property type="match status" value="1"/>
</dbReference>
<feature type="domain" description="Transcription factor IIIC 90kDa subunit N-terminal" evidence="2">
    <location>
        <begin position="27"/>
        <end position="322"/>
    </location>
</feature>
<protein>
    <recommendedName>
        <fullName evidence="6">Transcription factor IIIC putative zinc-finger domain-containing protein</fullName>
    </recommendedName>
</protein>
<evidence type="ECO:0008006" key="6">
    <source>
        <dbReference type="Google" id="ProtNLM"/>
    </source>
</evidence>
<dbReference type="GO" id="GO:0004402">
    <property type="term" value="F:histone acetyltransferase activity"/>
    <property type="evidence" value="ECO:0007669"/>
    <property type="project" value="InterPro"/>
</dbReference>
<dbReference type="InterPro" id="IPR015943">
    <property type="entry name" value="WD40/YVTN_repeat-like_dom_sf"/>
</dbReference>
<evidence type="ECO:0000256" key="1">
    <source>
        <dbReference type="SAM" id="MobiDB-lite"/>
    </source>
</evidence>
<feature type="region of interest" description="Disordered" evidence="1">
    <location>
        <begin position="683"/>
        <end position="717"/>
    </location>
</feature>
<dbReference type="STRING" id="1754192.A0A1Y1X539"/>
<dbReference type="Proteomes" id="UP000193944">
    <property type="component" value="Unassembled WGS sequence"/>
</dbReference>
<reference evidence="4 5" key="2">
    <citation type="submission" date="2016-08" db="EMBL/GenBank/DDBJ databases">
        <title>Pervasive Adenine N6-methylation of Active Genes in Fungi.</title>
        <authorList>
            <consortium name="DOE Joint Genome Institute"/>
            <person name="Mondo S.J."/>
            <person name="Dannebaum R.O."/>
            <person name="Kuo R.C."/>
            <person name="Labutti K."/>
            <person name="Haridas S."/>
            <person name="Kuo A."/>
            <person name="Salamov A."/>
            <person name="Ahrendt S.R."/>
            <person name="Lipzen A."/>
            <person name="Sullivan W."/>
            <person name="Andreopoulos W.B."/>
            <person name="Clum A."/>
            <person name="Lindquist E."/>
            <person name="Daum C."/>
            <person name="Ramamoorthy G.K."/>
            <person name="Gryganskyi A."/>
            <person name="Culley D."/>
            <person name="Magnuson J.K."/>
            <person name="James T.Y."/>
            <person name="O'Malley M.A."/>
            <person name="Stajich J.E."/>
            <person name="Spatafora J.W."/>
            <person name="Visel A."/>
            <person name="Grigoriev I.V."/>
        </authorList>
    </citation>
    <scope>NUCLEOTIDE SEQUENCE [LARGE SCALE GENOMIC DNA]</scope>
    <source>
        <strain evidence="4 5">S4</strain>
    </source>
</reference>
<dbReference type="Pfam" id="PF12657">
    <property type="entry name" value="TFIIIC_delta"/>
    <property type="match status" value="1"/>
</dbReference>
<feature type="compositionally biased region" description="Low complexity" evidence="1">
    <location>
        <begin position="694"/>
        <end position="717"/>
    </location>
</feature>
<accession>A0A1Y1X539</accession>
<reference evidence="4 5" key="1">
    <citation type="submission" date="2016-08" db="EMBL/GenBank/DDBJ databases">
        <title>A Parts List for Fungal Cellulosomes Revealed by Comparative Genomics.</title>
        <authorList>
            <consortium name="DOE Joint Genome Institute"/>
            <person name="Haitjema C.H."/>
            <person name="Gilmore S.P."/>
            <person name="Henske J.K."/>
            <person name="Solomon K.V."/>
            <person name="De Groot R."/>
            <person name="Kuo A."/>
            <person name="Mondo S.J."/>
            <person name="Salamov A.A."/>
            <person name="Labutti K."/>
            <person name="Zhao Z."/>
            <person name="Chiniquy J."/>
            <person name="Barry K."/>
            <person name="Brewer H.M."/>
            <person name="Purvine S.O."/>
            <person name="Wright A.T."/>
            <person name="Boxma B."/>
            <person name="Van Alen T."/>
            <person name="Hackstein J.H."/>
            <person name="Baker S.E."/>
            <person name="Grigoriev I.V."/>
            <person name="O'Malley M.A."/>
        </authorList>
    </citation>
    <scope>NUCLEOTIDE SEQUENCE [LARGE SCALE GENOMIC DNA]</scope>
    <source>
        <strain evidence="4 5">S4</strain>
    </source>
</reference>
<dbReference type="GO" id="GO:0000127">
    <property type="term" value="C:transcription factor TFIIIC complex"/>
    <property type="evidence" value="ECO:0007669"/>
    <property type="project" value="InterPro"/>
</dbReference>
<dbReference type="AlphaFoldDB" id="A0A1Y1X539"/>
<dbReference type="PANTHER" id="PTHR15496">
    <property type="entry name" value="GENERAL TRANSCRIPTION FACTOR 3C POLYPEPTIDE 4 FAMILY"/>
    <property type="match status" value="1"/>
</dbReference>
<dbReference type="GO" id="GO:0006384">
    <property type="term" value="P:transcription initiation at RNA polymerase III promoter"/>
    <property type="evidence" value="ECO:0007669"/>
    <property type="project" value="InterPro"/>
</dbReference>
<dbReference type="SUPFAM" id="SSF50978">
    <property type="entry name" value="WD40 repeat-like"/>
    <property type="match status" value="1"/>
</dbReference>
<dbReference type="OrthoDB" id="2131093at2759"/>
<evidence type="ECO:0000313" key="4">
    <source>
        <dbReference type="EMBL" id="ORX80940.1"/>
    </source>
</evidence>
<dbReference type="Gene3D" id="2.130.10.10">
    <property type="entry name" value="YVTN repeat-like/Quinoprotein amine dehydrogenase"/>
    <property type="match status" value="1"/>
</dbReference>
<feature type="domain" description="Transcription factor IIIC putative zinc-finger" evidence="3">
    <location>
        <begin position="722"/>
        <end position="812"/>
    </location>
</feature>
<evidence type="ECO:0000259" key="2">
    <source>
        <dbReference type="Pfam" id="PF12657"/>
    </source>
</evidence>
<evidence type="ECO:0000313" key="5">
    <source>
        <dbReference type="Proteomes" id="UP000193944"/>
    </source>
</evidence>
<comment type="caution">
    <text evidence="4">The sequence shown here is derived from an EMBL/GenBank/DDBJ whole genome shotgun (WGS) entry which is preliminary data.</text>
</comment>
<dbReference type="EMBL" id="MCFG01000131">
    <property type="protein sequence ID" value="ORX80940.1"/>
    <property type="molecule type" value="Genomic_DNA"/>
</dbReference>
<dbReference type="Pfam" id="PF12660">
    <property type="entry name" value="zf-TFIIIC"/>
    <property type="match status" value="1"/>
</dbReference>
<organism evidence="4 5">
    <name type="scientific">Anaeromyces robustus</name>
    <dbReference type="NCBI Taxonomy" id="1754192"/>
    <lineage>
        <taxon>Eukaryota</taxon>
        <taxon>Fungi</taxon>
        <taxon>Fungi incertae sedis</taxon>
        <taxon>Chytridiomycota</taxon>
        <taxon>Chytridiomycota incertae sedis</taxon>
        <taxon>Neocallimastigomycetes</taxon>
        <taxon>Neocallimastigales</taxon>
        <taxon>Neocallimastigaceae</taxon>
        <taxon>Anaeromyces</taxon>
    </lineage>
</organism>
<keyword evidence="5" id="KW-1185">Reference proteome</keyword>
<dbReference type="InterPro" id="IPR024764">
    <property type="entry name" value="TFIIIC_Znf"/>
</dbReference>